<dbReference type="EMBL" id="CAXKWB010025908">
    <property type="protein sequence ID" value="CAL4129009.1"/>
    <property type="molecule type" value="Genomic_DNA"/>
</dbReference>
<name>A0AAV2RK21_MEGNR</name>
<keyword evidence="1" id="KW-0233">DNA recombination</keyword>
<comment type="caution">
    <text evidence="3">The sequence shown here is derived from an EMBL/GenBank/DDBJ whole genome shotgun (WGS) entry which is preliminary data.</text>
</comment>
<dbReference type="GO" id="GO:0003677">
    <property type="term" value="F:DNA binding"/>
    <property type="evidence" value="ECO:0007669"/>
    <property type="project" value="InterPro"/>
</dbReference>
<dbReference type="Gene3D" id="1.10.443.10">
    <property type="entry name" value="Intergrase catalytic core"/>
    <property type="match status" value="1"/>
</dbReference>
<dbReference type="PROSITE" id="PS51898">
    <property type="entry name" value="TYR_RECOMBINASE"/>
    <property type="match status" value="1"/>
</dbReference>
<dbReference type="PANTHER" id="PTHR34605:SF3">
    <property type="entry name" value="P CELL-TYPE AGGLUTINATION PROTEIN MAP4-LIKE-RELATED"/>
    <property type="match status" value="1"/>
</dbReference>
<evidence type="ECO:0000313" key="3">
    <source>
        <dbReference type="EMBL" id="CAL4129009.1"/>
    </source>
</evidence>
<evidence type="ECO:0000259" key="2">
    <source>
        <dbReference type="PROSITE" id="PS51898"/>
    </source>
</evidence>
<dbReference type="InterPro" id="IPR002104">
    <property type="entry name" value="Integrase_catalytic"/>
</dbReference>
<reference evidence="3 4" key="1">
    <citation type="submission" date="2024-05" db="EMBL/GenBank/DDBJ databases">
        <authorList>
            <person name="Wallberg A."/>
        </authorList>
    </citation>
    <scope>NUCLEOTIDE SEQUENCE [LARGE SCALE GENOMIC DNA]</scope>
</reference>
<dbReference type="SUPFAM" id="SSF56349">
    <property type="entry name" value="DNA breaking-rejoining enzymes"/>
    <property type="match status" value="1"/>
</dbReference>
<feature type="non-terminal residue" evidence="3">
    <location>
        <position position="1"/>
    </location>
</feature>
<gene>
    <name evidence="3" type="ORF">MNOR_LOCUS26229</name>
</gene>
<dbReference type="InterPro" id="IPR013762">
    <property type="entry name" value="Integrase-like_cat_sf"/>
</dbReference>
<dbReference type="GO" id="GO:0006310">
    <property type="term" value="P:DNA recombination"/>
    <property type="evidence" value="ECO:0007669"/>
    <property type="project" value="UniProtKB-KW"/>
</dbReference>
<evidence type="ECO:0000313" key="4">
    <source>
        <dbReference type="Proteomes" id="UP001497623"/>
    </source>
</evidence>
<dbReference type="InterPro" id="IPR011010">
    <property type="entry name" value="DNA_brk_join_enz"/>
</dbReference>
<dbReference type="AlphaFoldDB" id="A0AAV2RK21"/>
<dbReference type="PANTHER" id="PTHR34605">
    <property type="entry name" value="PHAGE_INTEGRASE DOMAIN-CONTAINING PROTEIN"/>
    <property type="match status" value="1"/>
</dbReference>
<dbReference type="GO" id="GO:0015074">
    <property type="term" value="P:DNA integration"/>
    <property type="evidence" value="ECO:0007669"/>
    <property type="project" value="InterPro"/>
</dbReference>
<keyword evidence="4" id="KW-1185">Reference proteome</keyword>
<sequence>DLSNPKHLAGWCAMLLAFFGCFRLSNLVPMSKSNFDPLKHLMRDDIRFNDNYVLVFYKWSKTNQNSSKIAWIPICSVSDARFNIQEHLKNLFTLVKVSKKSPLFTFSKNNFHSKFSLTRLLDTCVYKAGLSLGDYTWHSFRRGAAVFAFELGLTDSAVQLLGDWSSDAFKRYLEFAFDRKVSVADEISKSFDMYAKNL</sequence>
<proteinExistence type="predicted"/>
<feature type="domain" description="Tyr recombinase" evidence="2">
    <location>
        <begin position="1"/>
        <end position="185"/>
    </location>
</feature>
<organism evidence="3 4">
    <name type="scientific">Meganyctiphanes norvegica</name>
    <name type="common">Northern krill</name>
    <name type="synonym">Thysanopoda norvegica</name>
    <dbReference type="NCBI Taxonomy" id="48144"/>
    <lineage>
        <taxon>Eukaryota</taxon>
        <taxon>Metazoa</taxon>
        <taxon>Ecdysozoa</taxon>
        <taxon>Arthropoda</taxon>
        <taxon>Crustacea</taxon>
        <taxon>Multicrustacea</taxon>
        <taxon>Malacostraca</taxon>
        <taxon>Eumalacostraca</taxon>
        <taxon>Eucarida</taxon>
        <taxon>Euphausiacea</taxon>
        <taxon>Euphausiidae</taxon>
        <taxon>Meganyctiphanes</taxon>
    </lineage>
</organism>
<protein>
    <recommendedName>
        <fullName evidence="2">Tyr recombinase domain-containing protein</fullName>
    </recommendedName>
</protein>
<dbReference type="Proteomes" id="UP001497623">
    <property type="component" value="Unassembled WGS sequence"/>
</dbReference>
<dbReference type="InterPro" id="IPR052925">
    <property type="entry name" value="Phage_Integrase-like_Recomb"/>
</dbReference>
<accession>A0AAV2RK21</accession>
<evidence type="ECO:0000256" key="1">
    <source>
        <dbReference type="ARBA" id="ARBA00023172"/>
    </source>
</evidence>